<gene>
    <name evidence="3" type="ORF">XF10B_47580</name>
    <name evidence="1" type="ORF">XF1B_48600</name>
    <name evidence="2" type="ORF">XF4B_47930</name>
</gene>
<accession>A0A810CX79</accession>
<reference evidence="3" key="2">
    <citation type="submission" date="2020-05" db="EMBL/GenBank/DDBJ databases">
        <title>Complete genome sequence of Bradyrhizobium diazoefficiens XF10 isolated from soybean nodule.</title>
        <authorList>
            <person name="Noda R."/>
            <person name="Kakizaki K."/>
            <person name="Minamisawa K."/>
        </authorList>
    </citation>
    <scope>NUCLEOTIDE SEQUENCE</scope>
    <source>
        <strain evidence="3">XF10</strain>
    </source>
</reference>
<evidence type="ECO:0000313" key="1">
    <source>
        <dbReference type="EMBL" id="BCE22179.1"/>
    </source>
</evidence>
<organism evidence="3">
    <name type="scientific">Bradyrhizobium diazoefficiens</name>
    <dbReference type="NCBI Taxonomy" id="1355477"/>
    <lineage>
        <taxon>Bacteria</taxon>
        <taxon>Pseudomonadati</taxon>
        <taxon>Pseudomonadota</taxon>
        <taxon>Alphaproteobacteria</taxon>
        <taxon>Hyphomicrobiales</taxon>
        <taxon>Nitrobacteraceae</taxon>
        <taxon>Bradyrhizobium</taxon>
    </lineage>
</organism>
<evidence type="ECO:0000313" key="2">
    <source>
        <dbReference type="EMBL" id="BCE48444.1"/>
    </source>
</evidence>
<protein>
    <submittedName>
        <fullName evidence="3">Uncharacterized protein</fullName>
    </submittedName>
</protein>
<evidence type="ECO:0000313" key="3">
    <source>
        <dbReference type="EMBL" id="BCE91960.1"/>
    </source>
</evidence>
<reference evidence="1" key="1">
    <citation type="submission" date="2020-05" db="EMBL/GenBank/DDBJ databases">
        <title>Complete genome sequence of Bradyrhizobium diazoefficiens XF1 isolated from soybean nodule.</title>
        <authorList>
            <person name="Noda R."/>
            <person name="Kakizaki K."/>
            <person name="Minamisawa K."/>
        </authorList>
    </citation>
    <scope>NUCLEOTIDE SEQUENCE</scope>
    <source>
        <strain evidence="1">XF1</strain>
    </source>
</reference>
<name>A0A810CX79_9BRAD</name>
<dbReference type="EMBL" id="AP023091">
    <property type="protein sequence ID" value="BCE22179.1"/>
    <property type="molecule type" value="Genomic_DNA"/>
</dbReference>
<reference evidence="2" key="3">
    <citation type="submission" date="2020-05" db="EMBL/GenBank/DDBJ databases">
        <title>Complete genome sequence of Bradyrhizobium diazoefficiens XF4 isolated from soybean nodule.</title>
        <authorList>
            <person name="Noda R."/>
            <person name="Kakizaki K."/>
            <person name="Minamisawa K."/>
        </authorList>
    </citation>
    <scope>NUCLEOTIDE SEQUENCE</scope>
    <source>
        <strain evidence="2">XF4</strain>
    </source>
</reference>
<dbReference type="EMBL" id="AP023094">
    <property type="protein sequence ID" value="BCE48444.1"/>
    <property type="molecule type" value="Genomic_DNA"/>
</dbReference>
<dbReference type="EMBL" id="AP023099">
    <property type="protein sequence ID" value="BCE91960.1"/>
    <property type="molecule type" value="Genomic_DNA"/>
</dbReference>
<dbReference type="AlphaFoldDB" id="A0A810CX79"/>
<sequence>MSSISIVHQKLQVEDARLVTVSDLVQDTDGKWLRIVKFYGDPTVNGAPTAFVEVAVRSSSKADLEIQAPGFKF</sequence>
<proteinExistence type="predicted"/>